<dbReference type="SUPFAM" id="SSF48498">
    <property type="entry name" value="Tetracyclin repressor-like, C-terminal domain"/>
    <property type="match status" value="1"/>
</dbReference>
<feature type="domain" description="HTH tetR-type" evidence="3">
    <location>
        <begin position="8"/>
        <end position="68"/>
    </location>
</feature>
<evidence type="ECO:0000259" key="3">
    <source>
        <dbReference type="PROSITE" id="PS50977"/>
    </source>
</evidence>
<keyword evidence="1 2" id="KW-0238">DNA-binding</keyword>
<dbReference type="SUPFAM" id="SSF46689">
    <property type="entry name" value="Homeodomain-like"/>
    <property type="match status" value="1"/>
</dbReference>
<dbReference type="STRING" id="1528.SAMN04488579_10663"/>
<keyword evidence="5" id="KW-1185">Reference proteome</keyword>
<accession>A0A1H3E1M2</accession>
<evidence type="ECO:0000256" key="1">
    <source>
        <dbReference type="ARBA" id="ARBA00023125"/>
    </source>
</evidence>
<feature type="DNA-binding region" description="H-T-H motif" evidence="2">
    <location>
        <begin position="31"/>
        <end position="50"/>
    </location>
</feature>
<dbReference type="OrthoDB" id="9780824at2"/>
<evidence type="ECO:0000313" key="5">
    <source>
        <dbReference type="Proteomes" id="UP000199652"/>
    </source>
</evidence>
<dbReference type="AlphaFoldDB" id="A0A1H3E1M2"/>
<name>A0A1H3E1M2_EUBBA</name>
<dbReference type="InterPro" id="IPR009057">
    <property type="entry name" value="Homeodomain-like_sf"/>
</dbReference>
<dbReference type="InterPro" id="IPR050109">
    <property type="entry name" value="HTH-type_TetR-like_transc_reg"/>
</dbReference>
<dbReference type="RefSeq" id="WP_090244151.1">
    <property type="nucleotide sequence ID" value="NZ_FNOU01000006.1"/>
</dbReference>
<dbReference type="InterPro" id="IPR001647">
    <property type="entry name" value="HTH_TetR"/>
</dbReference>
<sequence length="214" mass="24847">MPTAEDRKKNIERVYEAATQCFLEMGIHATQQKDIAERAGLTTRSLQRYFPSKDAMLLAVLKKLIYEHCIELLKAFENYNRKPHTGLEQTLFWLQLHFPLVGDYSKKLLLLIEIDIYLKRQKIQTSEIIHEIPVITKTTAILQSTIEKGIQDGSIKEHLNPKWERTMISTTFIGLIQRIVILGENRFESEYGCPSQDIIDAYLMSLKNTLIRTH</sequence>
<protein>
    <submittedName>
        <fullName evidence="4">DNA-binding transcriptional regulator, AcrR family</fullName>
    </submittedName>
</protein>
<dbReference type="PROSITE" id="PS50977">
    <property type="entry name" value="HTH_TETR_2"/>
    <property type="match status" value="1"/>
</dbReference>
<evidence type="ECO:0000256" key="2">
    <source>
        <dbReference type="PROSITE-ProRule" id="PRU00335"/>
    </source>
</evidence>
<proteinExistence type="predicted"/>
<evidence type="ECO:0000313" key="4">
    <source>
        <dbReference type="EMBL" id="SDX72623.1"/>
    </source>
</evidence>
<dbReference type="Proteomes" id="UP000199652">
    <property type="component" value="Unassembled WGS sequence"/>
</dbReference>
<dbReference type="InterPro" id="IPR036271">
    <property type="entry name" value="Tet_transcr_reg_TetR-rel_C_sf"/>
</dbReference>
<reference evidence="5" key="1">
    <citation type="submission" date="2016-10" db="EMBL/GenBank/DDBJ databases">
        <authorList>
            <person name="Varghese N."/>
            <person name="Submissions S."/>
        </authorList>
    </citation>
    <scope>NUCLEOTIDE SEQUENCE [LARGE SCALE GENOMIC DNA]</scope>
    <source>
        <strain evidence="5">VPI 5359</strain>
    </source>
</reference>
<dbReference type="PANTHER" id="PTHR30055:SF226">
    <property type="entry name" value="HTH-TYPE TRANSCRIPTIONAL REGULATOR PKSA"/>
    <property type="match status" value="1"/>
</dbReference>
<dbReference type="GO" id="GO:0000976">
    <property type="term" value="F:transcription cis-regulatory region binding"/>
    <property type="evidence" value="ECO:0007669"/>
    <property type="project" value="TreeGrafter"/>
</dbReference>
<dbReference type="Gene3D" id="1.10.357.10">
    <property type="entry name" value="Tetracycline Repressor, domain 2"/>
    <property type="match status" value="1"/>
</dbReference>
<dbReference type="PRINTS" id="PR00455">
    <property type="entry name" value="HTHTETR"/>
</dbReference>
<gene>
    <name evidence="4" type="ORF">SAMN04488579_10663</name>
</gene>
<dbReference type="Pfam" id="PF00440">
    <property type="entry name" value="TetR_N"/>
    <property type="match status" value="1"/>
</dbReference>
<dbReference type="EMBL" id="FNOU01000006">
    <property type="protein sequence ID" value="SDX72623.1"/>
    <property type="molecule type" value="Genomic_DNA"/>
</dbReference>
<dbReference type="PANTHER" id="PTHR30055">
    <property type="entry name" value="HTH-TYPE TRANSCRIPTIONAL REGULATOR RUTR"/>
    <property type="match status" value="1"/>
</dbReference>
<dbReference type="GO" id="GO:0003700">
    <property type="term" value="F:DNA-binding transcription factor activity"/>
    <property type="evidence" value="ECO:0007669"/>
    <property type="project" value="TreeGrafter"/>
</dbReference>
<organism evidence="4 5">
    <name type="scientific">Eubacterium barkeri</name>
    <name type="common">Clostridium barkeri</name>
    <dbReference type="NCBI Taxonomy" id="1528"/>
    <lineage>
        <taxon>Bacteria</taxon>
        <taxon>Bacillati</taxon>
        <taxon>Bacillota</taxon>
        <taxon>Clostridia</taxon>
        <taxon>Eubacteriales</taxon>
        <taxon>Eubacteriaceae</taxon>
        <taxon>Eubacterium</taxon>
    </lineage>
</organism>